<dbReference type="Gene3D" id="3.40.50.720">
    <property type="entry name" value="NAD(P)-binding Rossmann-like Domain"/>
    <property type="match status" value="1"/>
</dbReference>
<dbReference type="GO" id="GO:0016491">
    <property type="term" value="F:oxidoreductase activity"/>
    <property type="evidence" value="ECO:0007669"/>
    <property type="project" value="UniProtKB-KW"/>
</dbReference>
<dbReference type="Proteomes" id="UP000051451">
    <property type="component" value="Unassembled WGS sequence"/>
</dbReference>
<dbReference type="PATRIC" id="fig|1423750.3.peg.1336"/>
<reference evidence="3 4" key="1">
    <citation type="journal article" date="2015" name="Genome Announc.">
        <title>Expanding the biotechnology potential of lactobacilli through comparative genomics of 213 strains and associated genera.</title>
        <authorList>
            <person name="Sun Z."/>
            <person name="Harris H.M."/>
            <person name="McCann A."/>
            <person name="Guo C."/>
            <person name="Argimon S."/>
            <person name="Zhang W."/>
            <person name="Yang X."/>
            <person name="Jeffery I.B."/>
            <person name="Cooney J.C."/>
            <person name="Kagawa T.F."/>
            <person name="Liu W."/>
            <person name="Song Y."/>
            <person name="Salvetti E."/>
            <person name="Wrobel A."/>
            <person name="Rasinkangas P."/>
            <person name="Parkhill J."/>
            <person name="Rea M.C."/>
            <person name="O'Sullivan O."/>
            <person name="Ritari J."/>
            <person name="Douillard F.P."/>
            <person name="Paul Ross R."/>
            <person name="Yang R."/>
            <person name="Briner A.E."/>
            <person name="Felis G.E."/>
            <person name="de Vos W.M."/>
            <person name="Barrangou R."/>
            <person name="Klaenhammer T.R."/>
            <person name="Caufield P.W."/>
            <person name="Cui Y."/>
            <person name="Zhang H."/>
            <person name="O'Toole P.W."/>
        </authorList>
    </citation>
    <scope>NUCLEOTIDE SEQUENCE [LARGE SCALE GENOMIC DNA]</scope>
    <source>
        <strain evidence="3 4">DSM 18630</strain>
    </source>
</reference>
<dbReference type="SUPFAM" id="SSF51735">
    <property type="entry name" value="NAD(P)-binding Rossmann-fold domains"/>
    <property type="match status" value="1"/>
</dbReference>
<dbReference type="STRING" id="1423750.FC89_GL001305"/>
<dbReference type="AlphaFoldDB" id="A0A0R1VJE3"/>
<evidence type="ECO:0000256" key="1">
    <source>
        <dbReference type="ARBA" id="ARBA00023002"/>
    </source>
</evidence>
<keyword evidence="4" id="KW-1185">Reference proteome</keyword>
<keyword evidence="1" id="KW-0560">Oxidoreductase</keyword>
<dbReference type="EMBL" id="AZGB01000018">
    <property type="protein sequence ID" value="KRM05602.1"/>
    <property type="molecule type" value="Genomic_DNA"/>
</dbReference>
<name>A0A0R1VJE3_9LACO</name>
<accession>A0A0R1VJE3</accession>
<dbReference type="InterPro" id="IPR028939">
    <property type="entry name" value="P5C_Rdtase_cat_N"/>
</dbReference>
<organism evidence="3 4">
    <name type="scientific">Liquorilactobacillus ghanensis DSM 18630</name>
    <dbReference type="NCBI Taxonomy" id="1423750"/>
    <lineage>
        <taxon>Bacteria</taxon>
        <taxon>Bacillati</taxon>
        <taxon>Bacillota</taxon>
        <taxon>Bacilli</taxon>
        <taxon>Lactobacillales</taxon>
        <taxon>Lactobacillaceae</taxon>
        <taxon>Liquorilactobacillus</taxon>
    </lineage>
</organism>
<protein>
    <submittedName>
        <fullName evidence="3">Dinucleotide-binding enzyme</fullName>
    </submittedName>
</protein>
<evidence type="ECO:0000313" key="3">
    <source>
        <dbReference type="EMBL" id="KRM05602.1"/>
    </source>
</evidence>
<dbReference type="GeneID" id="98319317"/>
<comment type="caution">
    <text evidence="3">The sequence shown here is derived from an EMBL/GenBank/DDBJ whole genome shotgun (WGS) entry which is preliminary data.</text>
</comment>
<dbReference type="RefSeq" id="WP_057872046.1">
    <property type="nucleotide sequence ID" value="NZ_AZGB01000018.1"/>
</dbReference>
<evidence type="ECO:0000313" key="4">
    <source>
        <dbReference type="Proteomes" id="UP000051451"/>
    </source>
</evidence>
<dbReference type="InterPro" id="IPR036291">
    <property type="entry name" value="NAD(P)-bd_dom_sf"/>
</dbReference>
<feature type="domain" description="Pyrroline-5-carboxylate reductase catalytic N-terminal" evidence="2">
    <location>
        <begin position="2"/>
        <end position="90"/>
    </location>
</feature>
<dbReference type="Pfam" id="PF03807">
    <property type="entry name" value="F420_oxidored"/>
    <property type="match status" value="1"/>
</dbReference>
<sequence>MKIGFIGAGHVAQVLSELFIKVGHSVVLTNRHGLTRLRPIVEKLGPHAMAGNLEQAAQQELVILALPFKAIFDLDPQPFADSAIIDATNYFPHRDGELSAVQTHQTASTELVAQHFPGARVVKAFNTLPVANLANLAQQSRSAAAAKKIALPLAGDAGVKLQAADLMQALGFLPYDVGSLADSQKFQADTNLFLFAGNHAELAQKLT</sequence>
<dbReference type="InterPro" id="IPR051267">
    <property type="entry name" value="STEAP_metalloreductase"/>
</dbReference>
<evidence type="ECO:0000259" key="2">
    <source>
        <dbReference type="Pfam" id="PF03807"/>
    </source>
</evidence>
<dbReference type="OrthoDB" id="9786864at2"/>
<gene>
    <name evidence="3" type="ORF">FC89_GL001305</name>
</gene>
<proteinExistence type="predicted"/>
<dbReference type="PANTHER" id="PTHR14239">
    <property type="entry name" value="DUDULIN-RELATED"/>
    <property type="match status" value="1"/>
</dbReference>